<reference evidence="1" key="1">
    <citation type="submission" date="2024-04" db="EMBL/GenBank/DDBJ databases">
        <authorList>
            <consortium name="Molecular Ecology Group"/>
        </authorList>
    </citation>
    <scope>NUCLEOTIDE SEQUENCE</scope>
</reference>
<evidence type="ECO:0008006" key="3">
    <source>
        <dbReference type="Google" id="ProtNLM"/>
    </source>
</evidence>
<dbReference type="Proteomes" id="UP001497644">
    <property type="component" value="Chromosome 15"/>
</dbReference>
<evidence type="ECO:0000313" key="1">
    <source>
        <dbReference type="EMBL" id="CAL1678854.1"/>
    </source>
</evidence>
<keyword evidence="2" id="KW-1185">Reference proteome</keyword>
<evidence type="ECO:0000313" key="2">
    <source>
        <dbReference type="Proteomes" id="UP001497644"/>
    </source>
</evidence>
<protein>
    <recommendedName>
        <fullName evidence="3">Peptidase aspartic putative domain-containing protein</fullName>
    </recommendedName>
</protein>
<dbReference type="EMBL" id="OZ034838">
    <property type="protein sequence ID" value="CAL1678854.1"/>
    <property type="molecule type" value="Genomic_DNA"/>
</dbReference>
<organism evidence="1 2">
    <name type="scientific">Lasius platythorax</name>
    <dbReference type="NCBI Taxonomy" id="488582"/>
    <lineage>
        <taxon>Eukaryota</taxon>
        <taxon>Metazoa</taxon>
        <taxon>Ecdysozoa</taxon>
        <taxon>Arthropoda</taxon>
        <taxon>Hexapoda</taxon>
        <taxon>Insecta</taxon>
        <taxon>Pterygota</taxon>
        <taxon>Neoptera</taxon>
        <taxon>Endopterygota</taxon>
        <taxon>Hymenoptera</taxon>
        <taxon>Apocrita</taxon>
        <taxon>Aculeata</taxon>
        <taxon>Formicoidea</taxon>
        <taxon>Formicidae</taxon>
        <taxon>Formicinae</taxon>
        <taxon>Lasius</taxon>
        <taxon>Lasius</taxon>
    </lineage>
</organism>
<gene>
    <name evidence="1" type="ORF">LPLAT_LOCUS4638</name>
</gene>
<dbReference type="PANTHER" id="PTHR47331:SF5">
    <property type="entry name" value="RIBONUCLEASE H"/>
    <property type="match status" value="1"/>
</dbReference>
<sequence>MLQNTYVGWIVGGEYVTRVNQVKASACHLVTIPELNDKIEKFWRTEEVEIIRSKTKEEEFCEEQFLRTHKRDAQGRFQVELSKRTEIILGNSFDGALKRLLSLEKRLARQPDVKLGYIQFMQDYEASGHMSICKTEPEKMMTEHFYLPHQPVIKETSLTIKLRVFDASAKTSLGTSLNDKLLPGPNLQNDNVKILLRFRMHKYVLTADIARMFRQIDVVE</sequence>
<name>A0AAV2NHG3_9HYME</name>
<accession>A0AAV2NHG3</accession>
<proteinExistence type="predicted"/>
<dbReference type="PANTHER" id="PTHR47331">
    <property type="entry name" value="PHD-TYPE DOMAIN-CONTAINING PROTEIN"/>
    <property type="match status" value="1"/>
</dbReference>
<dbReference type="AlphaFoldDB" id="A0AAV2NHG3"/>